<dbReference type="GO" id="GO:0003677">
    <property type="term" value="F:DNA binding"/>
    <property type="evidence" value="ECO:0007669"/>
    <property type="project" value="InterPro"/>
</dbReference>
<dbReference type="GO" id="GO:0005524">
    <property type="term" value="F:ATP binding"/>
    <property type="evidence" value="ECO:0007669"/>
    <property type="project" value="UniProtKB-KW"/>
</dbReference>
<dbReference type="PRINTS" id="PR00507">
    <property type="entry name" value="N12N6MTFRASE"/>
</dbReference>
<dbReference type="Pfam" id="PF00270">
    <property type="entry name" value="DEAD"/>
    <property type="match status" value="1"/>
</dbReference>
<dbReference type="Gene3D" id="3.40.50.300">
    <property type="entry name" value="P-loop containing nucleotide triphosphate hydrolases"/>
    <property type="match status" value="2"/>
</dbReference>
<protein>
    <submittedName>
        <fullName evidence="7">Helicase</fullName>
    </submittedName>
</protein>
<dbReference type="AlphaFoldDB" id="A0A6H0A0M4"/>
<dbReference type="PANTHER" id="PTHR45766">
    <property type="entry name" value="DNA ANNEALING HELICASE AND ENDONUCLEASE ZRANB3 FAMILY MEMBER"/>
    <property type="match status" value="1"/>
</dbReference>
<proteinExistence type="predicted"/>
<dbReference type="EMBL" id="MT075580">
    <property type="protein sequence ID" value="QIS31240.1"/>
    <property type="molecule type" value="Genomic_DNA"/>
</dbReference>
<dbReference type="SMART" id="SM00487">
    <property type="entry name" value="DEXDc"/>
    <property type="match status" value="1"/>
</dbReference>
<evidence type="ECO:0000259" key="5">
    <source>
        <dbReference type="PROSITE" id="PS51192"/>
    </source>
</evidence>
<organism evidence="7">
    <name type="scientific">Lysinibacillus sphaericus</name>
    <name type="common">Bacillus sphaericus</name>
    <dbReference type="NCBI Taxonomy" id="1421"/>
    <lineage>
        <taxon>Bacteria</taxon>
        <taxon>Bacillati</taxon>
        <taxon>Bacillota</taxon>
        <taxon>Bacilli</taxon>
        <taxon>Bacillales</taxon>
        <taxon>Bacillaceae</taxon>
        <taxon>Lysinibacillus</taxon>
    </lineage>
</organism>
<evidence type="ECO:0000259" key="6">
    <source>
        <dbReference type="PROSITE" id="PS51194"/>
    </source>
</evidence>
<sequence length="998" mass="116205">MKYKNSNVNIPQEQRKALNEKILYLLDNNLTQQYNISAEDVFNAYTGDGGLHDLSFNKFDSYHAFSEAKKEIENGQFFTPAILAKYIVECLKPTEYELIADLTSGMGSFFNYLPNELNIYGNEIDLKAFKVSRFLYPSANLTNQDIRYYKSEVQFDMVLGNPPFNLQWQVNDNKYVSQLYYCIKAHEVLKAGGLMALIVPKSFLADDFSDGGMIAEIDHMFDFIGQTLISKDAFSSLGVTSYETKIMFFQKRSEHLQQRPYKSNEFIAFSNASDIHENIIKPVKQQLEAVQAKIQLENRRSVNSEYEYKKNKLLFDIKRNPKLQKHYANCLAYAERLHTQEKPNNMDDKEWQQKKVTENRVISYLKQALQKQHRTEETRTMTLVKTKYGLQYKAYTPNDKKQLKALNLSLVPFGVNSYPFSDNKYKKLSEKKIKAYNLQETPFQKICPSKEVAQWLTNLKIIDQVNQEEITLNDIQRDDTAKMLMKPYGYLQWGTGAGKSVSAIAQMKYRLEKKQVRNIFIVAPAIAINNNWDDILANYGFNHIRIQKLKDLDQIKSGQIVILTFGMLTKYERQLKRFIKLQSQKVMLVLDEADGISNPSSKRSQATLNVFRRVRYKLLLSATSTRNNIPESFTAFELLYNNSRHMLSRNPTIIVEERKTKDLQEKKNNLLNKAFPAYKKGHTHFRRSFSPERASVFGIGKLNQDIYNAEYLSDLINKTMITRTFEEVSGKHIYKLVQDPVKFNPMENELYGIVVNEFHRIAHMYRSTGNSRKDAMLRIIQQLNSLLKACVNPQEFNEYRSHQMPSKAVKMLDMIQKWSNDYIVFGCTHIKTVERYEAFIRNAFPDRPLFVITGDKTSLNRRKAIIKELKQSKRGILICTQQSLSSSMNIDFVNNIVLLEMLWNFASMHQFFARFIRYTSTEQKEVHFVTVENSIESNMLQLIIAKEKLNNFMKNESIDEEEILEKFGIDFDLVNMLLTKETDSEGKSYIQWGNQLVV</sequence>
<name>A0A6H0A0M4_LYSSH</name>
<dbReference type="Pfam" id="PF00271">
    <property type="entry name" value="Helicase_C"/>
    <property type="match status" value="1"/>
</dbReference>
<feature type="domain" description="Helicase ATP-binding" evidence="5">
    <location>
        <begin position="480"/>
        <end position="642"/>
    </location>
</feature>
<dbReference type="SMART" id="SM00490">
    <property type="entry name" value="HELICc"/>
    <property type="match status" value="1"/>
</dbReference>
<dbReference type="PROSITE" id="PS51194">
    <property type="entry name" value="HELICASE_CTER"/>
    <property type="match status" value="1"/>
</dbReference>
<keyword evidence="4" id="KW-0067">ATP-binding</keyword>
<dbReference type="PROSITE" id="PS51192">
    <property type="entry name" value="HELICASE_ATP_BIND_1"/>
    <property type="match status" value="1"/>
</dbReference>
<dbReference type="InterPro" id="IPR002052">
    <property type="entry name" value="DNA_methylase_N6_adenine_CS"/>
</dbReference>
<dbReference type="SUPFAM" id="SSF52540">
    <property type="entry name" value="P-loop containing nucleoside triphosphate hydrolases"/>
    <property type="match status" value="2"/>
</dbReference>
<dbReference type="SUPFAM" id="SSF53335">
    <property type="entry name" value="S-adenosyl-L-methionine-dependent methyltransferases"/>
    <property type="match status" value="1"/>
</dbReference>
<dbReference type="GO" id="GO:0016787">
    <property type="term" value="F:hydrolase activity"/>
    <property type="evidence" value="ECO:0007669"/>
    <property type="project" value="UniProtKB-KW"/>
</dbReference>
<keyword evidence="3" id="KW-0378">Hydrolase</keyword>
<dbReference type="Pfam" id="PF02384">
    <property type="entry name" value="N6_Mtase"/>
    <property type="match status" value="1"/>
</dbReference>
<evidence type="ECO:0000256" key="4">
    <source>
        <dbReference type="ARBA" id="ARBA00022840"/>
    </source>
</evidence>
<dbReference type="InterPro" id="IPR027417">
    <property type="entry name" value="P-loop_NTPase"/>
</dbReference>
<geneLocation type="plasmid" evidence="7">
    <name>pSSII-1</name>
</geneLocation>
<dbReference type="GO" id="GO:0032259">
    <property type="term" value="P:methylation"/>
    <property type="evidence" value="ECO:0007669"/>
    <property type="project" value="InterPro"/>
</dbReference>
<dbReference type="InterPro" id="IPR001650">
    <property type="entry name" value="Helicase_C-like"/>
</dbReference>
<evidence type="ECO:0000313" key="7">
    <source>
        <dbReference type="EMBL" id="QIS31240.1"/>
    </source>
</evidence>
<dbReference type="PANTHER" id="PTHR45766:SF6">
    <property type="entry name" value="SWI_SNF-RELATED MATRIX-ASSOCIATED ACTIN-DEPENDENT REGULATOR OF CHROMATIN SUBFAMILY A-LIKE PROTEIN 1"/>
    <property type="match status" value="1"/>
</dbReference>
<dbReference type="InterPro" id="IPR029063">
    <property type="entry name" value="SAM-dependent_MTases_sf"/>
</dbReference>
<dbReference type="PROSITE" id="PS00092">
    <property type="entry name" value="N6_MTASE"/>
    <property type="match status" value="1"/>
</dbReference>
<dbReference type="GO" id="GO:0009307">
    <property type="term" value="P:DNA restriction-modification system"/>
    <property type="evidence" value="ECO:0007669"/>
    <property type="project" value="UniProtKB-KW"/>
</dbReference>
<feature type="domain" description="Helicase C-terminal" evidence="6">
    <location>
        <begin position="807"/>
        <end position="964"/>
    </location>
</feature>
<dbReference type="GO" id="GO:0008170">
    <property type="term" value="F:N-methyltransferase activity"/>
    <property type="evidence" value="ECO:0007669"/>
    <property type="project" value="InterPro"/>
</dbReference>
<dbReference type="GO" id="GO:0004386">
    <property type="term" value="F:helicase activity"/>
    <property type="evidence" value="ECO:0007669"/>
    <property type="project" value="UniProtKB-KW"/>
</dbReference>
<reference evidence="7" key="1">
    <citation type="submission" date="2020-02" db="EMBL/GenBank/DDBJ databases">
        <authorList>
            <person name="Hu X."/>
            <person name="Yuan Z."/>
            <person name="Cheng J."/>
            <person name="Geng P."/>
        </authorList>
    </citation>
    <scope>NUCLEOTIDE SEQUENCE</scope>
    <source>
        <strain evidence="7">SSII-1</strain>
        <plasmid evidence="7">pSSII-1</plasmid>
    </source>
</reference>
<evidence type="ECO:0000256" key="2">
    <source>
        <dbReference type="ARBA" id="ARBA00022747"/>
    </source>
</evidence>
<keyword evidence="1" id="KW-0547">Nucleotide-binding</keyword>
<dbReference type="InterPro" id="IPR011545">
    <property type="entry name" value="DEAD/DEAH_box_helicase_dom"/>
</dbReference>
<keyword evidence="7" id="KW-0614">Plasmid</keyword>
<evidence type="ECO:0000256" key="1">
    <source>
        <dbReference type="ARBA" id="ARBA00022741"/>
    </source>
</evidence>
<keyword evidence="7" id="KW-0347">Helicase</keyword>
<dbReference type="InterPro" id="IPR014001">
    <property type="entry name" value="Helicase_ATP-bd"/>
</dbReference>
<dbReference type="RefSeq" id="WP_031417321.1">
    <property type="nucleotide sequence ID" value="NZ_CP064071.1"/>
</dbReference>
<dbReference type="Gene3D" id="3.40.50.150">
    <property type="entry name" value="Vaccinia Virus protein VP39"/>
    <property type="match status" value="1"/>
</dbReference>
<keyword evidence="2" id="KW-0680">Restriction system</keyword>
<evidence type="ECO:0000256" key="3">
    <source>
        <dbReference type="ARBA" id="ARBA00022801"/>
    </source>
</evidence>
<accession>A0A6H0A0M4</accession>
<dbReference type="InterPro" id="IPR003356">
    <property type="entry name" value="DNA_methylase_A-5"/>
</dbReference>